<dbReference type="Gene3D" id="3.30.450.40">
    <property type="match status" value="1"/>
</dbReference>
<dbReference type="EC" id="2.7.13.3" evidence="4"/>
<dbReference type="InterPro" id="IPR036890">
    <property type="entry name" value="HATPase_C_sf"/>
</dbReference>
<dbReference type="CDD" id="cd12913">
    <property type="entry name" value="PDC1_MCP_like"/>
    <property type="match status" value="1"/>
</dbReference>
<gene>
    <name evidence="17" type="ORF">OSCT_2218</name>
</gene>
<dbReference type="eggNOG" id="COG5000">
    <property type="taxonomic scope" value="Bacteria"/>
</dbReference>
<comment type="caution">
    <text evidence="17">The sequence shown here is derived from an EMBL/GenBank/DDBJ whole genome shotgun (WGS) entry which is preliminary data.</text>
</comment>
<dbReference type="Pfam" id="PF00672">
    <property type="entry name" value="HAMP"/>
    <property type="match status" value="1"/>
</dbReference>
<dbReference type="Pfam" id="PF02743">
    <property type="entry name" value="dCache_1"/>
    <property type="match status" value="1"/>
</dbReference>
<feature type="domain" description="Histidine kinase" evidence="15">
    <location>
        <begin position="635"/>
        <end position="861"/>
    </location>
</feature>
<feature type="transmembrane region" description="Helical" evidence="14">
    <location>
        <begin position="353"/>
        <end position="373"/>
    </location>
</feature>
<dbReference type="SUPFAM" id="SSF55781">
    <property type="entry name" value="GAF domain-like"/>
    <property type="match status" value="1"/>
</dbReference>
<dbReference type="InterPro" id="IPR036097">
    <property type="entry name" value="HisK_dim/P_sf"/>
</dbReference>
<dbReference type="PROSITE" id="PS50885">
    <property type="entry name" value="HAMP"/>
    <property type="match status" value="1"/>
</dbReference>
<keyword evidence="18" id="KW-1185">Reference proteome</keyword>
<name>E1IFW7_9CHLR</name>
<comment type="catalytic activity">
    <reaction evidence="1">
        <text>ATP + protein L-histidine = ADP + protein N-phospho-L-histidine.</text>
        <dbReference type="EC" id="2.7.13.3"/>
    </reaction>
</comment>
<dbReference type="SUPFAM" id="SSF55874">
    <property type="entry name" value="ATPase domain of HSP90 chaperone/DNA topoisomerase II/histidine kinase"/>
    <property type="match status" value="1"/>
</dbReference>
<dbReference type="Gene3D" id="1.10.287.130">
    <property type="match status" value="1"/>
</dbReference>
<dbReference type="HOGENOM" id="CLU_332286_0_0_0"/>
<dbReference type="SUPFAM" id="SSF103190">
    <property type="entry name" value="Sensory domain-like"/>
    <property type="match status" value="1"/>
</dbReference>
<keyword evidence="9 17" id="KW-0418">Kinase</keyword>
<dbReference type="FunFam" id="3.30.565.10:FF:000010">
    <property type="entry name" value="Sensor histidine kinase RcsC"/>
    <property type="match status" value="1"/>
</dbReference>
<dbReference type="PROSITE" id="PS50109">
    <property type="entry name" value="HIS_KIN"/>
    <property type="match status" value="1"/>
</dbReference>
<keyword evidence="6" id="KW-0597">Phosphoprotein</keyword>
<evidence type="ECO:0000256" key="7">
    <source>
        <dbReference type="ARBA" id="ARBA00022679"/>
    </source>
</evidence>
<keyword evidence="11" id="KW-0902">Two-component regulatory system</keyword>
<keyword evidence="7" id="KW-0808">Transferase</keyword>
<keyword evidence="5" id="KW-1003">Cell membrane</keyword>
<dbReference type="InterPro" id="IPR033479">
    <property type="entry name" value="dCache_1"/>
</dbReference>
<dbReference type="Gene3D" id="6.10.340.10">
    <property type="match status" value="1"/>
</dbReference>
<dbReference type="InterPro" id="IPR003660">
    <property type="entry name" value="HAMP_dom"/>
</dbReference>
<dbReference type="CDD" id="cd12912">
    <property type="entry name" value="PDC2_MCP_like"/>
    <property type="match status" value="1"/>
</dbReference>
<dbReference type="AlphaFoldDB" id="E1IFW7"/>
<reference evidence="17 18" key="1">
    <citation type="journal article" date="2011" name="J. Bacteriol.">
        <title>Draft genome sequence of the anoxygenic filamentous phototrophic bacterium Oscillochloris trichoides subsp. DG-6.</title>
        <authorList>
            <person name="Kuznetsov B.B."/>
            <person name="Ivanovsky R.N."/>
            <person name="Keppen O.I."/>
            <person name="Sukhacheva M.V."/>
            <person name="Bumazhkin B.K."/>
            <person name="Patutina E.O."/>
            <person name="Beletsky A.V."/>
            <person name="Mardanov A.V."/>
            <person name="Baslerov R.V."/>
            <person name="Panteleeva A.N."/>
            <person name="Kolganova T.V."/>
            <person name="Ravin N.V."/>
            <person name="Skryabin K.G."/>
        </authorList>
    </citation>
    <scope>NUCLEOTIDE SEQUENCE [LARGE SCALE GENOMIC DNA]</scope>
    <source>
        <strain evidence="17 18">DG-6</strain>
    </source>
</reference>
<evidence type="ECO:0000256" key="8">
    <source>
        <dbReference type="ARBA" id="ARBA00022692"/>
    </source>
</evidence>
<dbReference type="SMART" id="SM00387">
    <property type="entry name" value="HATPase_c"/>
    <property type="match status" value="1"/>
</dbReference>
<dbReference type="InterPro" id="IPR029151">
    <property type="entry name" value="Sensor-like_sf"/>
</dbReference>
<evidence type="ECO:0000256" key="12">
    <source>
        <dbReference type="ARBA" id="ARBA00023136"/>
    </source>
</evidence>
<dbReference type="SUPFAM" id="SSF47384">
    <property type="entry name" value="Homodimeric domain of signal transducing histidine kinase"/>
    <property type="match status" value="1"/>
</dbReference>
<dbReference type="InterPro" id="IPR005467">
    <property type="entry name" value="His_kinase_dom"/>
</dbReference>
<dbReference type="Pfam" id="PF00512">
    <property type="entry name" value="HisKA"/>
    <property type="match status" value="1"/>
</dbReference>
<dbReference type="PRINTS" id="PR00344">
    <property type="entry name" value="BCTRLSENSOR"/>
</dbReference>
<evidence type="ECO:0000256" key="1">
    <source>
        <dbReference type="ARBA" id="ARBA00000085"/>
    </source>
</evidence>
<evidence type="ECO:0000259" key="16">
    <source>
        <dbReference type="PROSITE" id="PS50885"/>
    </source>
</evidence>
<dbReference type="CDD" id="cd00082">
    <property type="entry name" value="HisKA"/>
    <property type="match status" value="1"/>
</dbReference>
<dbReference type="EMBL" id="ADVR01000096">
    <property type="protein sequence ID" value="EFO79925.1"/>
    <property type="molecule type" value="Genomic_DNA"/>
</dbReference>
<organism evidence="17 18">
    <name type="scientific">Oscillochloris trichoides DG-6</name>
    <dbReference type="NCBI Taxonomy" id="765420"/>
    <lineage>
        <taxon>Bacteria</taxon>
        <taxon>Bacillati</taxon>
        <taxon>Chloroflexota</taxon>
        <taxon>Chloroflexia</taxon>
        <taxon>Chloroflexales</taxon>
        <taxon>Chloroflexineae</taxon>
        <taxon>Oscillochloridaceae</taxon>
        <taxon>Oscillochloris</taxon>
    </lineage>
</organism>
<dbReference type="Gene3D" id="3.30.450.20">
    <property type="entry name" value="PAS domain"/>
    <property type="match status" value="2"/>
</dbReference>
<dbReference type="CDD" id="cd06225">
    <property type="entry name" value="HAMP"/>
    <property type="match status" value="1"/>
</dbReference>
<dbReference type="SMART" id="SM00388">
    <property type="entry name" value="HisKA"/>
    <property type="match status" value="1"/>
</dbReference>
<evidence type="ECO:0000256" key="13">
    <source>
        <dbReference type="ARBA" id="ARBA00074306"/>
    </source>
</evidence>
<dbReference type="SUPFAM" id="SSF158472">
    <property type="entry name" value="HAMP domain-like"/>
    <property type="match status" value="1"/>
</dbReference>
<evidence type="ECO:0000256" key="10">
    <source>
        <dbReference type="ARBA" id="ARBA00022989"/>
    </source>
</evidence>
<accession>E1IFW7</accession>
<dbReference type="PANTHER" id="PTHR43047">
    <property type="entry name" value="TWO-COMPONENT HISTIDINE PROTEIN KINASE"/>
    <property type="match status" value="1"/>
</dbReference>
<evidence type="ECO:0000256" key="6">
    <source>
        <dbReference type="ARBA" id="ARBA00022553"/>
    </source>
</evidence>
<evidence type="ECO:0000256" key="5">
    <source>
        <dbReference type="ARBA" id="ARBA00022475"/>
    </source>
</evidence>
<dbReference type="Pfam" id="PF02518">
    <property type="entry name" value="HATPase_c"/>
    <property type="match status" value="1"/>
</dbReference>
<comment type="subcellular location">
    <subcellularLocation>
        <location evidence="2">Cell membrane</location>
        <topology evidence="2">Multi-pass membrane protein</topology>
    </subcellularLocation>
</comment>
<dbReference type="SMART" id="SM00065">
    <property type="entry name" value="GAF"/>
    <property type="match status" value="1"/>
</dbReference>
<dbReference type="OrthoDB" id="9790669at2"/>
<dbReference type="STRING" id="765420.OSCT_2218"/>
<evidence type="ECO:0000256" key="2">
    <source>
        <dbReference type="ARBA" id="ARBA00004651"/>
    </source>
</evidence>
<dbReference type="Proteomes" id="UP000054010">
    <property type="component" value="Unassembled WGS sequence"/>
</dbReference>
<dbReference type="InterPro" id="IPR003594">
    <property type="entry name" value="HATPase_dom"/>
</dbReference>
<dbReference type="CDD" id="cd16922">
    <property type="entry name" value="HATPase_EvgS-ArcB-TorS-like"/>
    <property type="match status" value="1"/>
</dbReference>
<dbReference type="Gene3D" id="3.30.565.10">
    <property type="entry name" value="Histidine kinase-like ATPase, C-terminal domain"/>
    <property type="match status" value="1"/>
</dbReference>
<evidence type="ECO:0000313" key="17">
    <source>
        <dbReference type="EMBL" id="EFO79925.1"/>
    </source>
</evidence>
<feature type="transmembrane region" description="Helical" evidence="14">
    <location>
        <begin position="309"/>
        <end position="332"/>
    </location>
</feature>
<evidence type="ECO:0000256" key="9">
    <source>
        <dbReference type="ARBA" id="ARBA00022777"/>
    </source>
</evidence>
<protein>
    <recommendedName>
        <fullName evidence="13">Circadian input-output histidine kinase CikA</fullName>
        <ecNumber evidence="4">2.7.13.3</ecNumber>
    </recommendedName>
</protein>
<dbReference type="Pfam" id="PF01590">
    <property type="entry name" value="GAF"/>
    <property type="match status" value="1"/>
</dbReference>
<dbReference type="GO" id="GO:0000155">
    <property type="term" value="F:phosphorelay sensor kinase activity"/>
    <property type="evidence" value="ECO:0007669"/>
    <property type="project" value="InterPro"/>
</dbReference>
<feature type="domain" description="HAMP" evidence="16">
    <location>
        <begin position="373"/>
        <end position="425"/>
    </location>
</feature>
<keyword evidence="10 14" id="KW-1133">Transmembrane helix</keyword>
<dbReference type="GO" id="GO:0005886">
    <property type="term" value="C:plasma membrane"/>
    <property type="evidence" value="ECO:0007669"/>
    <property type="project" value="UniProtKB-SubCell"/>
</dbReference>
<evidence type="ECO:0000256" key="3">
    <source>
        <dbReference type="ARBA" id="ARBA00006402"/>
    </source>
</evidence>
<keyword evidence="12 14" id="KW-0472">Membrane</keyword>
<sequence>MHRFRSRIQQKILLLILSLSLPPLMFVGWLGLTGLARAHDTAVEEGTNALRNQAEETLAQRARERAQFYNVTLTAIQQQVEGVASYATYQASKPVPDRTADRVWVAPAPNPALIESYSPQVAYAQQMIPLLQSVITHNTLFNVGYIALDQGGIMAFSDAGVVDKLLSIQPFDPRQRPWYIQAREAGHTIWTDAYVDANTGALATTCATPVYGSQGQLIGVVGFDLLLSTVQEDLLTIDIGQGGYAFMLNTVGDVIVRPNLSAANTNWDEPFQSENLHASASAELRSLVDKMLDHQSGIEQIEYEGQLSYIAYAPIHASGWSVGMVVPADAIIQPALNTGQRIGESQDRLRRQLTLLLVVVALAIGVASLFMSLSFTRPIRALQYGVRAVASGKLDERLPSTGRDEISELVTAFNTMAAALESKVAELEMHAQQLATLNNVSNELKGILDLDTLLQRIPEAVCVRFGFDRTVLYLVEGTHLRVASASFGIGNEHQATHFAQVVNADPLRLDGGTVEADVVRSGKAIIVDDPWNHPRVDQRKQVIAGGHSYVQVPIFGREEQVIGVLSADYHLSQRRIQPQDASQLLMFASMVGLTIQNVQLYHNLEHQVAQRTEELRAALEKAQLADRRKSDFLTGISHELRTPLNAIIGFSTVLIDELDGPLAPMQREDAQSINRNGRFLLHLINELLDLARIEAGHLDLDLGRVDLAPLVSEVLDTMQGLLRSGQVSLNQNLPADLPAVCADADRIRQILFNLLSNAVKFTERGTITVSANLRDEIGPDGNAQSMVVMHIRDTGIGIPANRQHEIFEEFVQVHDKRLRRRGTGLGLAIVRRLVEAHQGHIWVESSPNEGSTFSFSLPIAR</sequence>
<dbReference type="SMART" id="SM00304">
    <property type="entry name" value="HAMP"/>
    <property type="match status" value="1"/>
</dbReference>
<dbReference type="InterPro" id="IPR029016">
    <property type="entry name" value="GAF-like_dom_sf"/>
</dbReference>
<dbReference type="InterPro" id="IPR004358">
    <property type="entry name" value="Sig_transdc_His_kin-like_C"/>
</dbReference>
<evidence type="ECO:0000313" key="18">
    <source>
        <dbReference type="Proteomes" id="UP000054010"/>
    </source>
</evidence>
<keyword evidence="8 14" id="KW-0812">Transmembrane</keyword>
<dbReference type="InterPro" id="IPR003661">
    <property type="entry name" value="HisK_dim/P_dom"/>
</dbReference>
<comment type="similarity">
    <text evidence="3">In the N-terminal section; belongs to the phytochrome family.</text>
</comment>
<proteinExistence type="inferred from homology"/>
<evidence type="ECO:0000256" key="11">
    <source>
        <dbReference type="ARBA" id="ARBA00023012"/>
    </source>
</evidence>
<evidence type="ECO:0000256" key="14">
    <source>
        <dbReference type="SAM" id="Phobius"/>
    </source>
</evidence>
<evidence type="ECO:0000256" key="4">
    <source>
        <dbReference type="ARBA" id="ARBA00012438"/>
    </source>
</evidence>
<dbReference type="eggNOG" id="COG2205">
    <property type="taxonomic scope" value="Bacteria"/>
</dbReference>
<evidence type="ECO:0000259" key="15">
    <source>
        <dbReference type="PROSITE" id="PS50109"/>
    </source>
</evidence>
<dbReference type="InterPro" id="IPR003018">
    <property type="entry name" value="GAF"/>
</dbReference>